<dbReference type="GO" id="GO:0071111">
    <property type="term" value="F:cyclic-guanylate-specific phosphodiesterase activity"/>
    <property type="evidence" value="ECO:0007669"/>
    <property type="project" value="InterPro"/>
</dbReference>
<comment type="caution">
    <text evidence="2">The sequence shown here is derived from an EMBL/GenBank/DDBJ whole genome shotgun (WGS) entry which is preliminary data.</text>
</comment>
<dbReference type="InterPro" id="IPR050706">
    <property type="entry name" value="Cyclic-di-GMP_PDE-like"/>
</dbReference>
<dbReference type="RefSeq" id="WP_277568808.1">
    <property type="nucleotide sequence ID" value="NZ_JAPDHZ010000008.1"/>
</dbReference>
<evidence type="ECO:0000259" key="1">
    <source>
        <dbReference type="PROSITE" id="PS50883"/>
    </source>
</evidence>
<dbReference type="InterPro" id="IPR001633">
    <property type="entry name" value="EAL_dom"/>
</dbReference>
<accession>A0A9X4QQ75</accession>
<dbReference type="FunFam" id="3.20.20.450:FF:000001">
    <property type="entry name" value="Cyclic di-GMP phosphodiesterase yahA"/>
    <property type="match status" value="1"/>
</dbReference>
<evidence type="ECO:0000313" key="3">
    <source>
        <dbReference type="Proteomes" id="UP001153387"/>
    </source>
</evidence>
<dbReference type="CDD" id="cd01948">
    <property type="entry name" value="EAL"/>
    <property type="match status" value="1"/>
</dbReference>
<dbReference type="InterPro" id="IPR035919">
    <property type="entry name" value="EAL_sf"/>
</dbReference>
<name>A0A9X4QQ75_9BACL</name>
<dbReference type="SUPFAM" id="SSF141868">
    <property type="entry name" value="EAL domain-like"/>
    <property type="match status" value="1"/>
</dbReference>
<dbReference type="PROSITE" id="PS50883">
    <property type="entry name" value="EAL"/>
    <property type="match status" value="1"/>
</dbReference>
<organism evidence="2 3">
    <name type="scientific">Cohnella ginsengisoli</name>
    <dbReference type="NCBI Taxonomy" id="425004"/>
    <lineage>
        <taxon>Bacteria</taxon>
        <taxon>Bacillati</taxon>
        <taxon>Bacillota</taxon>
        <taxon>Bacilli</taxon>
        <taxon>Bacillales</taxon>
        <taxon>Paenibacillaceae</taxon>
        <taxon>Cohnella</taxon>
    </lineage>
</organism>
<dbReference type="Pfam" id="PF00563">
    <property type="entry name" value="EAL"/>
    <property type="match status" value="1"/>
</dbReference>
<dbReference type="AlphaFoldDB" id="A0A9X4QQ75"/>
<reference evidence="2 3" key="1">
    <citation type="submission" date="2022-10" db="EMBL/GenBank/DDBJ databases">
        <title>Comparative genomic analysis of Cohnella hashimotonis sp. nov., isolated from the International Space Station.</title>
        <authorList>
            <person name="Simpson A."/>
            <person name="Venkateswaran K."/>
        </authorList>
    </citation>
    <scope>NUCLEOTIDE SEQUENCE [LARGE SCALE GENOMIC DNA]</scope>
    <source>
        <strain evidence="2 3">DSM 18997</strain>
    </source>
</reference>
<dbReference type="Proteomes" id="UP001153387">
    <property type="component" value="Unassembled WGS sequence"/>
</dbReference>
<dbReference type="PANTHER" id="PTHR33121">
    <property type="entry name" value="CYCLIC DI-GMP PHOSPHODIESTERASE PDEF"/>
    <property type="match status" value="1"/>
</dbReference>
<protein>
    <submittedName>
        <fullName evidence="2">GGDEF domain-containing phosphodiesterase</fullName>
    </submittedName>
</protein>
<gene>
    <name evidence="2" type="ORF">OMP38_32985</name>
</gene>
<sequence>MYADIAMYNAKQEGGNCYRFYDSAQDGANASKLNIENDLRKALDKGEFIIHYQPKVDLCSGEITGLEALVRWQHPERGLVPPLEFIPVAEETGLIVPLGKWVLEEACRQMKQWHERGYAKLGIAVNFSSRQFRDKNMVSHVARTLQLSGLDPECLEIELTESIMQNVKESLVILSELKQLGVHISIDDFGTGYSSLSYLKHLPIDTLKVDKSFVDDIALSPKDEAIIRTIVDMGNHLQLNIVAEGVENKQQAQALMACRCKIGQGYYFSKPLPHNEVELLFRNVYLNSDE</sequence>
<evidence type="ECO:0000313" key="2">
    <source>
        <dbReference type="EMBL" id="MDG0795109.1"/>
    </source>
</evidence>
<dbReference type="EMBL" id="JAPDHZ010000008">
    <property type="protein sequence ID" value="MDG0795109.1"/>
    <property type="molecule type" value="Genomic_DNA"/>
</dbReference>
<dbReference type="Gene3D" id="3.20.20.450">
    <property type="entry name" value="EAL domain"/>
    <property type="match status" value="1"/>
</dbReference>
<proteinExistence type="predicted"/>
<dbReference type="SMART" id="SM00052">
    <property type="entry name" value="EAL"/>
    <property type="match status" value="1"/>
</dbReference>
<keyword evidence="3" id="KW-1185">Reference proteome</keyword>
<dbReference type="PANTHER" id="PTHR33121:SF70">
    <property type="entry name" value="SIGNALING PROTEIN YKOW"/>
    <property type="match status" value="1"/>
</dbReference>
<feature type="domain" description="EAL" evidence="1">
    <location>
        <begin position="32"/>
        <end position="285"/>
    </location>
</feature>